<feature type="transmembrane region" description="Helical" evidence="6">
    <location>
        <begin position="77"/>
        <end position="97"/>
    </location>
</feature>
<keyword evidence="3 6" id="KW-0812">Transmembrane</keyword>
<keyword evidence="4 6" id="KW-1133">Transmembrane helix</keyword>
<evidence type="ECO:0000313" key="7">
    <source>
        <dbReference type="EMBL" id="MTF37896.1"/>
    </source>
</evidence>
<dbReference type="PANTHER" id="PTHR30561">
    <property type="entry name" value="SMR FAMILY PROTON-DEPENDENT DRUG EFFLUX TRANSPORTER SUGE"/>
    <property type="match status" value="1"/>
</dbReference>
<feature type="transmembrane region" description="Helical" evidence="6">
    <location>
        <begin position="208"/>
        <end position="228"/>
    </location>
</feature>
<evidence type="ECO:0000256" key="6">
    <source>
        <dbReference type="SAM" id="Phobius"/>
    </source>
</evidence>
<dbReference type="GO" id="GO:0005886">
    <property type="term" value="C:plasma membrane"/>
    <property type="evidence" value="ECO:0007669"/>
    <property type="project" value="UniProtKB-SubCell"/>
</dbReference>
<reference evidence="7 8" key="1">
    <citation type="submission" date="2019-11" db="EMBL/GenBank/DDBJ databases">
        <title>Isolation of a new High Light Tolerant Cyanobacteria.</title>
        <authorList>
            <person name="Dobson Z."/>
            <person name="Vaughn N."/>
            <person name="Vaughn M."/>
            <person name="Fromme P."/>
            <person name="Mazor Y."/>
        </authorList>
    </citation>
    <scope>NUCLEOTIDE SEQUENCE [LARGE SCALE GENOMIC DNA]</scope>
    <source>
        <strain evidence="7 8">0216</strain>
    </source>
</reference>
<feature type="transmembrane region" description="Helical" evidence="6">
    <location>
        <begin position="51"/>
        <end position="70"/>
    </location>
</feature>
<dbReference type="SUPFAM" id="SSF103481">
    <property type="entry name" value="Multidrug resistance efflux transporter EmrE"/>
    <property type="match status" value="2"/>
</dbReference>
<gene>
    <name evidence="7" type="ORF">GGC33_03010</name>
</gene>
<dbReference type="InterPro" id="IPR037185">
    <property type="entry name" value="EmrE-like"/>
</dbReference>
<accession>A0A844GV16</accession>
<evidence type="ECO:0000256" key="5">
    <source>
        <dbReference type="ARBA" id="ARBA00023136"/>
    </source>
</evidence>
<dbReference type="EMBL" id="WMIA01000002">
    <property type="protein sequence ID" value="MTF37896.1"/>
    <property type="molecule type" value="Genomic_DNA"/>
</dbReference>
<dbReference type="RefSeq" id="WP_338324313.1">
    <property type="nucleotide sequence ID" value="NZ_WMIA01000002.1"/>
</dbReference>
<proteinExistence type="predicted"/>
<evidence type="ECO:0000313" key="8">
    <source>
        <dbReference type="Proteomes" id="UP000437131"/>
    </source>
</evidence>
<name>A0A844GV16_9CHRO</name>
<feature type="transmembrane region" description="Helical" evidence="6">
    <location>
        <begin position="235"/>
        <end position="255"/>
    </location>
</feature>
<dbReference type="AlphaFoldDB" id="A0A844GV16"/>
<evidence type="ECO:0000256" key="4">
    <source>
        <dbReference type="ARBA" id="ARBA00022989"/>
    </source>
</evidence>
<dbReference type="PANTHER" id="PTHR30561:SF9">
    <property type="entry name" value="4-AMINO-4-DEOXY-L-ARABINOSE-PHOSPHOUNDECAPRENOL FLIPPASE SUBUNIT ARNF-RELATED"/>
    <property type="match status" value="1"/>
</dbReference>
<evidence type="ECO:0000256" key="2">
    <source>
        <dbReference type="ARBA" id="ARBA00022475"/>
    </source>
</evidence>
<sequence length="280" mass="31154">MLNTLILTILVITQVLGDVCLSEAMKIHGEITSFAPNVIIDVIYYLFTSPFFYFGLGSLTMSWFIYLFAVSKMDLSYVLPIHASSYICNALLAWLILGENVSFLRWFATGFISVGVFIVGYSQYREKKKLKQLSSHVTVTPKDKVSPVFAFISSGVFLPTVWLGVIVMVLADSMGDLLNAKGMRQIATLKKFAVEDIFRWVVGIFTNLYIIIGVSCQAIALLLFLSLLSWDDLSFVRPASAVGYLITIISAKYILHEKISKGRWIGISCILLGVVTLSQT</sequence>
<evidence type="ECO:0000256" key="3">
    <source>
        <dbReference type="ARBA" id="ARBA00022692"/>
    </source>
</evidence>
<keyword evidence="2" id="KW-1003">Cell membrane</keyword>
<keyword evidence="5 6" id="KW-0472">Membrane</keyword>
<dbReference type="InterPro" id="IPR000390">
    <property type="entry name" value="Small_drug/metabolite_transptr"/>
</dbReference>
<organism evidence="7 8">
    <name type="scientific">Cyanobacterium aponinum 0216</name>
    <dbReference type="NCBI Taxonomy" id="2676140"/>
    <lineage>
        <taxon>Bacteria</taxon>
        <taxon>Bacillati</taxon>
        <taxon>Cyanobacteriota</taxon>
        <taxon>Cyanophyceae</taxon>
        <taxon>Oscillatoriophycideae</taxon>
        <taxon>Chroococcales</taxon>
        <taxon>Geminocystaceae</taxon>
        <taxon>Cyanobacterium</taxon>
    </lineage>
</organism>
<protein>
    <submittedName>
        <fullName evidence="7">EamA family transporter</fullName>
    </submittedName>
</protein>
<evidence type="ECO:0000256" key="1">
    <source>
        <dbReference type="ARBA" id="ARBA00004651"/>
    </source>
</evidence>
<comment type="caution">
    <text evidence="7">The sequence shown here is derived from an EMBL/GenBank/DDBJ whole genome shotgun (WGS) entry which is preliminary data.</text>
</comment>
<comment type="subcellular location">
    <subcellularLocation>
        <location evidence="1">Cell membrane</location>
        <topology evidence="1">Multi-pass membrane protein</topology>
    </subcellularLocation>
</comment>
<feature type="transmembrane region" description="Helical" evidence="6">
    <location>
        <begin position="145"/>
        <end position="171"/>
    </location>
</feature>
<feature type="transmembrane region" description="Helical" evidence="6">
    <location>
        <begin position="103"/>
        <end position="124"/>
    </location>
</feature>
<dbReference type="Proteomes" id="UP000437131">
    <property type="component" value="Unassembled WGS sequence"/>
</dbReference>
<dbReference type="GO" id="GO:0022857">
    <property type="term" value="F:transmembrane transporter activity"/>
    <property type="evidence" value="ECO:0007669"/>
    <property type="project" value="InterPro"/>
</dbReference>
<dbReference type="Gene3D" id="1.10.3730.20">
    <property type="match status" value="2"/>
</dbReference>